<feature type="transmembrane region" description="Helical" evidence="1">
    <location>
        <begin position="149"/>
        <end position="167"/>
    </location>
</feature>
<keyword evidence="3" id="KW-1185">Reference proteome</keyword>
<protein>
    <recommendedName>
        <fullName evidence="4">DUF1129 domain-containing protein</fullName>
    </recommendedName>
</protein>
<gene>
    <name evidence="2" type="ORF">SNF14_03885</name>
</gene>
<keyword evidence="1" id="KW-1133">Transmembrane helix</keyword>
<keyword evidence="1" id="KW-0472">Membrane</keyword>
<feature type="transmembrane region" description="Helical" evidence="1">
    <location>
        <begin position="96"/>
        <end position="113"/>
    </location>
</feature>
<comment type="caution">
    <text evidence="2">The sequence shown here is derived from an EMBL/GenBank/DDBJ whole genome shotgun (WGS) entry which is preliminary data.</text>
</comment>
<evidence type="ECO:0000256" key="1">
    <source>
        <dbReference type="SAM" id="Phobius"/>
    </source>
</evidence>
<proteinExistence type="predicted"/>
<evidence type="ECO:0000313" key="2">
    <source>
        <dbReference type="EMBL" id="MDY2586463.1"/>
    </source>
</evidence>
<sequence length="212" mass="24898">MKLTKEHIKYVDEYLKNQGVIYWDVRLEMVDHLVSDIENYSGSADFKAVFNRSLQKANWDKNLKDINTQSWKSTNKIYRKLHSKEMISLLKQPKSLIGFILFYVLLNRIAVLFPENLKIAAFIVLGVPLLILIYELIKSWRRRLGKSVNMQYGIFYFSFGIIMTNPLLQLIPKPYMNTWLPLVLTLYLVMMTAGYRVYKCAFKKALKLKGID</sequence>
<feature type="transmembrane region" description="Helical" evidence="1">
    <location>
        <begin position="119"/>
        <end position="137"/>
    </location>
</feature>
<accession>A0ABU5EJN5</accession>
<dbReference type="RefSeq" id="WP_320554832.1">
    <property type="nucleotide sequence ID" value="NZ_JAXDAE010000002.1"/>
</dbReference>
<feature type="transmembrane region" description="Helical" evidence="1">
    <location>
        <begin position="179"/>
        <end position="198"/>
    </location>
</feature>
<keyword evidence="1" id="KW-0812">Transmembrane</keyword>
<reference evidence="2 3" key="1">
    <citation type="submission" date="2023-11" db="EMBL/GenBank/DDBJ databases">
        <title>Winogradskyella pelagius sp. nov., isolated from coastal sediment.</title>
        <authorList>
            <person name="Li F."/>
        </authorList>
    </citation>
    <scope>NUCLEOTIDE SEQUENCE [LARGE SCALE GENOMIC DNA]</scope>
    <source>
        <strain evidence="2 3">KCTC 23502</strain>
    </source>
</reference>
<name>A0ABU5EJN5_9FLAO</name>
<dbReference type="Proteomes" id="UP001285855">
    <property type="component" value="Unassembled WGS sequence"/>
</dbReference>
<dbReference type="EMBL" id="JAXDAE010000002">
    <property type="protein sequence ID" value="MDY2586463.1"/>
    <property type="molecule type" value="Genomic_DNA"/>
</dbReference>
<organism evidence="2 3">
    <name type="scientific">Winogradskyella aquimaris</name>
    <dbReference type="NCBI Taxonomy" id="864074"/>
    <lineage>
        <taxon>Bacteria</taxon>
        <taxon>Pseudomonadati</taxon>
        <taxon>Bacteroidota</taxon>
        <taxon>Flavobacteriia</taxon>
        <taxon>Flavobacteriales</taxon>
        <taxon>Flavobacteriaceae</taxon>
        <taxon>Winogradskyella</taxon>
    </lineage>
</organism>
<evidence type="ECO:0000313" key="3">
    <source>
        <dbReference type="Proteomes" id="UP001285855"/>
    </source>
</evidence>
<evidence type="ECO:0008006" key="4">
    <source>
        <dbReference type="Google" id="ProtNLM"/>
    </source>
</evidence>